<sequence>MGTDRSDYIIIGCDVKQLVDKMDEEGKDNFYDGYYRWNRRNGEIVHLPDNNSGDYDYFGVIVEHDPDGYEGLSPFIYEENRYAEHKEKVTKAIKEVFDVELEPKLIVLTHWQ</sequence>
<organism evidence="2 3">
    <name type="scientific">Paenibacillus chitinolyticus</name>
    <dbReference type="NCBI Taxonomy" id="79263"/>
    <lineage>
        <taxon>Bacteria</taxon>
        <taxon>Bacillati</taxon>
        <taxon>Bacillota</taxon>
        <taxon>Bacilli</taxon>
        <taxon>Bacillales</taxon>
        <taxon>Paenibacillaceae</taxon>
        <taxon>Paenibacillus</taxon>
    </lineage>
</organism>
<dbReference type="OrthoDB" id="9860156at2"/>
<evidence type="ECO:0000313" key="1">
    <source>
        <dbReference type="EMBL" id="MCY9599827.1"/>
    </source>
</evidence>
<proteinExistence type="predicted"/>
<dbReference type="Proteomes" id="UP001527202">
    <property type="component" value="Unassembled WGS sequence"/>
</dbReference>
<dbReference type="AlphaFoldDB" id="A0A410WWV9"/>
<dbReference type="EMBL" id="JAMDMJ010000055">
    <property type="protein sequence ID" value="MCY9599827.1"/>
    <property type="molecule type" value="Genomic_DNA"/>
</dbReference>
<gene>
    <name evidence="1" type="ORF">M5X16_29180</name>
    <name evidence="2" type="ORF">PC41400_14910</name>
</gene>
<keyword evidence="4" id="KW-1185">Reference proteome</keyword>
<dbReference type="RefSeq" id="WP_042227590.1">
    <property type="nucleotide sequence ID" value="NZ_CP026520.1"/>
</dbReference>
<dbReference type="EMBL" id="CP026520">
    <property type="protein sequence ID" value="QAV18898.1"/>
    <property type="molecule type" value="Genomic_DNA"/>
</dbReference>
<accession>A0A410WWV9</accession>
<evidence type="ECO:0000313" key="3">
    <source>
        <dbReference type="Proteomes" id="UP000288943"/>
    </source>
</evidence>
<evidence type="ECO:0000313" key="2">
    <source>
        <dbReference type="EMBL" id="QAV18898.1"/>
    </source>
</evidence>
<protein>
    <submittedName>
        <fullName evidence="2">Uncharacterized protein</fullName>
    </submittedName>
</protein>
<reference evidence="1 4" key="2">
    <citation type="submission" date="2022-05" db="EMBL/GenBank/DDBJ databases">
        <title>Genome Sequencing of Bee-Associated Microbes.</title>
        <authorList>
            <person name="Dunlap C."/>
        </authorList>
    </citation>
    <scope>NUCLEOTIDE SEQUENCE [LARGE SCALE GENOMIC DNA]</scope>
    <source>
        <strain evidence="1 4">NRRL B-23120</strain>
    </source>
</reference>
<dbReference type="Proteomes" id="UP000288943">
    <property type="component" value="Chromosome"/>
</dbReference>
<evidence type="ECO:0000313" key="4">
    <source>
        <dbReference type="Proteomes" id="UP001527202"/>
    </source>
</evidence>
<reference evidence="2 3" key="1">
    <citation type="submission" date="2018-01" db="EMBL/GenBank/DDBJ databases">
        <title>The whole genome sequencing and assembly of Paenibacillus chitinolyticus KCCM 41400 strain.</title>
        <authorList>
            <person name="Kim J.-Y."/>
            <person name="Park M.-K."/>
            <person name="Lee Y.-J."/>
            <person name="Yi H."/>
            <person name="Bahn Y.-S."/>
            <person name="Kim J.F."/>
            <person name="Lee D.-W."/>
        </authorList>
    </citation>
    <scope>NUCLEOTIDE SEQUENCE [LARGE SCALE GENOMIC DNA]</scope>
    <source>
        <strain evidence="2 3">KCCM 41400</strain>
    </source>
</reference>
<dbReference type="GeneID" id="95376106"/>
<name>A0A410WWV9_9BACL</name>
<dbReference type="KEGG" id="pchi:PC41400_14910"/>